<dbReference type="GO" id="GO:0003677">
    <property type="term" value="F:DNA binding"/>
    <property type="evidence" value="ECO:0007669"/>
    <property type="project" value="InterPro"/>
</dbReference>
<dbReference type="GO" id="GO:0000150">
    <property type="term" value="F:DNA strand exchange activity"/>
    <property type="evidence" value="ECO:0007669"/>
    <property type="project" value="InterPro"/>
</dbReference>
<protein>
    <submittedName>
        <fullName evidence="2">Resolvase</fullName>
    </submittedName>
</protein>
<name>A0A4Q0XV78_9BACT</name>
<evidence type="ECO:0000313" key="3">
    <source>
        <dbReference type="Proteomes" id="UP000290657"/>
    </source>
</evidence>
<sequence>MKKVVSFVRINQYNKEYVENQKTLIKNYVEKHNIELNENIEIEVNLPIQEQNIINLLKNCQESCTVIVADLNVFGRTTELILEILRFLLKKKVRIISVAQNLDLIDDADMLTQMILGVIKMTVNLEKDLMSLRTKEALTAKKVEGVHLGKPKGTIQKSKFDKQRDKIEELLAVGLSVRKIAKLLGYNNHIGLNNYVKKRNIRTKVHNEIHNKEDDIAS</sequence>
<evidence type="ECO:0000259" key="1">
    <source>
        <dbReference type="SMART" id="SM00857"/>
    </source>
</evidence>
<feature type="domain" description="Resolvase/invertase-type recombinase catalytic" evidence="1">
    <location>
        <begin position="4"/>
        <end position="147"/>
    </location>
</feature>
<reference evidence="2 3" key="1">
    <citation type="submission" date="2017-10" db="EMBL/GenBank/DDBJ databases">
        <title>Genomics of the genus Arcobacter.</title>
        <authorList>
            <person name="Perez-Cataluna A."/>
            <person name="Figueras M.J."/>
        </authorList>
    </citation>
    <scope>NUCLEOTIDE SEQUENCE [LARGE SCALE GENOMIC DNA]</scope>
    <source>
        <strain evidence="2 3">CECT 8987</strain>
    </source>
</reference>
<dbReference type="EMBL" id="PDKN01000002">
    <property type="protein sequence ID" value="RXJ60069.1"/>
    <property type="molecule type" value="Genomic_DNA"/>
</dbReference>
<keyword evidence="3" id="KW-1185">Reference proteome</keyword>
<organism evidence="2 3">
    <name type="scientific">Candidatus Marinarcus aquaticus</name>
    <dbReference type="NCBI Taxonomy" id="2044504"/>
    <lineage>
        <taxon>Bacteria</taxon>
        <taxon>Pseudomonadati</taxon>
        <taxon>Campylobacterota</taxon>
        <taxon>Epsilonproteobacteria</taxon>
        <taxon>Campylobacterales</taxon>
        <taxon>Arcobacteraceae</taxon>
        <taxon>Candidatus Marinarcus</taxon>
    </lineage>
</organism>
<dbReference type="Proteomes" id="UP000290657">
    <property type="component" value="Unassembled WGS sequence"/>
</dbReference>
<dbReference type="PANTHER" id="PTHR30461">
    <property type="entry name" value="DNA-INVERTASE FROM LAMBDOID PROPHAGE"/>
    <property type="match status" value="1"/>
</dbReference>
<dbReference type="SUPFAM" id="SSF53041">
    <property type="entry name" value="Resolvase-like"/>
    <property type="match status" value="1"/>
</dbReference>
<dbReference type="RefSeq" id="WP_128995396.1">
    <property type="nucleotide sequence ID" value="NZ_PDKN01000002.1"/>
</dbReference>
<dbReference type="AlphaFoldDB" id="A0A4Q0XV78"/>
<dbReference type="Gene3D" id="3.40.50.1390">
    <property type="entry name" value="Resolvase, N-terminal catalytic domain"/>
    <property type="match status" value="1"/>
</dbReference>
<comment type="caution">
    <text evidence="2">The sequence shown here is derived from an EMBL/GenBank/DDBJ whole genome shotgun (WGS) entry which is preliminary data.</text>
</comment>
<dbReference type="OrthoDB" id="5343318at2"/>
<gene>
    <name evidence="2" type="ORF">CRV04_03390</name>
</gene>
<dbReference type="PANTHER" id="PTHR30461:SF19">
    <property type="entry name" value="SITE-SPECIFIC RECOMBINASE RESOLVASE FAMILY"/>
    <property type="match status" value="1"/>
</dbReference>
<proteinExistence type="predicted"/>
<dbReference type="Pfam" id="PF00239">
    <property type="entry name" value="Resolvase"/>
    <property type="match status" value="1"/>
</dbReference>
<dbReference type="SMART" id="SM00857">
    <property type="entry name" value="Resolvase"/>
    <property type="match status" value="1"/>
</dbReference>
<evidence type="ECO:0000313" key="2">
    <source>
        <dbReference type="EMBL" id="RXJ60069.1"/>
    </source>
</evidence>
<dbReference type="InterPro" id="IPR006119">
    <property type="entry name" value="Resolv_N"/>
</dbReference>
<dbReference type="InterPro" id="IPR050639">
    <property type="entry name" value="SSR_resolvase"/>
</dbReference>
<dbReference type="InterPro" id="IPR036162">
    <property type="entry name" value="Resolvase-like_N_sf"/>
</dbReference>
<accession>A0A4Q0XV78</accession>